<reference evidence="2" key="2">
    <citation type="submission" date="2015-01" db="EMBL/GenBank/DDBJ databases">
        <title>Evolutionary Origins and Diversification of the Mycorrhizal Mutualists.</title>
        <authorList>
            <consortium name="DOE Joint Genome Institute"/>
            <consortium name="Mycorrhizal Genomics Consortium"/>
            <person name="Kohler A."/>
            <person name="Kuo A."/>
            <person name="Nagy L.G."/>
            <person name="Floudas D."/>
            <person name="Copeland A."/>
            <person name="Barry K.W."/>
            <person name="Cichocki N."/>
            <person name="Veneault-Fourrey C."/>
            <person name="LaButti K."/>
            <person name="Lindquist E.A."/>
            <person name="Lipzen A."/>
            <person name="Lundell T."/>
            <person name="Morin E."/>
            <person name="Murat C."/>
            <person name="Riley R."/>
            <person name="Ohm R."/>
            <person name="Sun H."/>
            <person name="Tunlid A."/>
            <person name="Henrissat B."/>
            <person name="Grigoriev I.V."/>
            <person name="Hibbett D.S."/>
            <person name="Martin F."/>
        </authorList>
    </citation>
    <scope>NUCLEOTIDE SEQUENCE [LARGE SCALE GENOMIC DNA]</scope>
    <source>
        <strain evidence="2">Ve08.2h10</strain>
    </source>
</reference>
<accession>A0A0D0E2W2</accession>
<dbReference type="InParanoid" id="A0A0D0E2W2"/>
<sequence>RYKKKYVLPGIIIPGLNKPKNIDSLLFPGFHHVTALQHEGLPIWDELQDT</sequence>
<feature type="non-terminal residue" evidence="1">
    <location>
        <position position="1"/>
    </location>
</feature>
<dbReference type="OrthoDB" id="3261594at2759"/>
<dbReference type="HOGENOM" id="CLU_212987_0_0_1"/>
<organism evidence="1 2">
    <name type="scientific">Paxillus rubicundulus Ve08.2h10</name>
    <dbReference type="NCBI Taxonomy" id="930991"/>
    <lineage>
        <taxon>Eukaryota</taxon>
        <taxon>Fungi</taxon>
        <taxon>Dikarya</taxon>
        <taxon>Basidiomycota</taxon>
        <taxon>Agaricomycotina</taxon>
        <taxon>Agaricomycetes</taxon>
        <taxon>Agaricomycetidae</taxon>
        <taxon>Boletales</taxon>
        <taxon>Paxilineae</taxon>
        <taxon>Paxillaceae</taxon>
        <taxon>Paxillus</taxon>
    </lineage>
</organism>
<protein>
    <submittedName>
        <fullName evidence="1">Uncharacterized protein</fullName>
    </submittedName>
</protein>
<gene>
    <name evidence="1" type="ORF">PAXRUDRAFT_141559</name>
</gene>
<evidence type="ECO:0000313" key="1">
    <source>
        <dbReference type="EMBL" id="KIK95084.1"/>
    </source>
</evidence>
<proteinExistence type="predicted"/>
<keyword evidence="2" id="KW-1185">Reference proteome</keyword>
<dbReference type="Proteomes" id="UP000054538">
    <property type="component" value="Unassembled WGS sequence"/>
</dbReference>
<evidence type="ECO:0000313" key="2">
    <source>
        <dbReference type="Proteomes" id="UP000054538"/>
    </source>
</evidence>
<name>A0A0D0E2W2_9AGAM</name>
<reference evidence="1 2" key="1">
    <citation type="submission" date="2014-04" db="EMBL/GenBank/DDBJ databases">
        <authorList>
            <consortium name="DOE Joint Genome Institute"/>
            <person name="Kuo A."/>
            <person name="Kohler A."/>
            <person name="Jargeat P."/>
            <person name="Nagy L.G."/>
            <person name="Floudas D."/>
            <person name="Copeland A."/>
            <person name="Barry K.W."/>
            <person name="Cichocki N."/>
            <person name="Veneault-Fourrey C."/>
            <person name="LaButti K."/>
            <person name="Lindquist E.A."/>
            <person name="Lipzen A."/>
            <person name="Lundell T."/>
            <person name="Morin E."/>
            <person name="Murat C."/>
            <person name="Sun H."/>
            <person name="Tunlid A."/>
            <person name="Henrissat B."/>
            <person name="Grigoriev I.V."/>
            <person name="Hibbett D.S."/>
            <person name="Martin F."/>
            <person name="Nordberg H.P."/>
            <person name="Cantor M.N."/>
            <person name="Hua S.X."/>
        </authorList>
    </citation>
    <scope>NUCLEOTIDE SEQUENCE [LARGE SCALE GENOMIC DNA]</scope>
    <source>
        <strain evidence="1 2">Ve08.2h10</strain>
    </source>
</reference>
<dbReference type="EMBL" id="KN825065">
    <property type="protein sequence ID" value="KIK95084.1"/>
    <property type="molecule type" value="Genomic_DNA"/>
</dbReference>
<dbReference type="AlphaFoldDB" id="A0A0D0E2W2"/>
<dbReference type="STRING" id="930991.A0A0D0E2W2"/>